<evidence type="ECO:0000256" key="1">
    <source>
        <dbReference type="ARBA" id="ARBA00007401"/>
    </source>
</evidence>
<dbReference type="Gene3D" id="3.20.20.80">
    <property type="entry name" value="Glycosidases"/>
    <property type="match status" value="1"/>
</dbReference>
<protein>
    <submittedName>
        <fullName evidence="5">Glycoside hydrolase family 2 TIM barrel-domain containing protein</fullName>
    </submittedName>
</protein>
<dbReference type="Pfam" id="PF00754">
    <property type="entry name" value="F5_F8_type_C"/>
    <property type="match status" value="1"/>
</dbReference>
<evidence type="ECO:0000256" key="2">
    <source>
        <dbReference type="ARBA" id="ARBA00022801"/>
    </source>
</evidence>
<evidence type="ECO:0000259" key="4">
    <source>
        <dbReference type="PROSITE" id="PS50022"/>
    </source>
</evidence>
<dbReference type="GO" id="GO:0016787">
    <property type="term" value="F:hydrolase activity"/>
    <property type="evidence" value="ECO:0007669"/>
    <property type="project" value="UniProtKB-KW"/>
</dbReference>
<dbReference type="PROSITE" id="PS50022">
    <property type="entry name" value="FA58C_3"/>
    <property type="match status" value="1"/>
</dbReference>
<feature type="domain" description="F5/8 type C" evidence="4">
    <location>
        <begin position="737"/>
        <end position="873"/>
    </location>
</feature>
<evidence type="ECO:0000256" key="3">
    <source>
        <dbReference type="ARBA" id="ARBA00023295"/>
    </source>
</evidence>
<dbReference type="PANTHER" id="PTHR42732">
    <property type="entry name" value="BETA-GALACTOSIDASE"/>
    <property type="match status" value="1"/>
</dbReference>
<dbReference type="InterPro" id="IPR006102">
    <property type="entry name" value="Ig-like_GH2"/>
</dbReference>
<proteinExistence type="inferred from homology"/>
<dbReference type="SUPFAM" id="SSF49303">
    <property type="entry name" value="beta-Galactosidase/glucuronidase domain"/>
    <property type="match status" value="1"/>
</dbReference>
<dbReference type="SUPFAM" id="SSF51445">
    <property type="entry name" value="(Trans)glycosidases"/>
    <property type="match status" value="1"/>
</dbReference>
<reference evidence="5 6" key="1">
    <citation type="submission" date="2023-01" db="EMBL/GenBank/DDBJ databases">
        <title>Exploring GABA producing Bacteroides strains toward improving mental health.</title>
        <authorList>
            <person name="Yousuf B."/>
            <person name="Bouhlel N.E."/>
            <person name="Mottawea W."/>
            <person name="Hammami R."/>
        </authorList>
    </citation>
    <scope>NUCLEOTIDE SEQUENCE [LARGE SCALE GENOMIC DNA]</scope>
    <source>
        <strain evidence="5 6">UO.H1054</strain>
    </source>
</reference>
<keyword evidence="6" id="KW-1185">Reference proteome</keyword>
<dbReference type="Proteomes" id="UP001215398">
    <property type="component" value="Unassembled WGS sequence"/>
</dbReference>
<dbReference type="InterPro" id="IPR017853">
    <property type="entry name" value="GH"/>
</dbReference>
<dbReference type="InterPro" id="IPR006103">
    <property type="entry name" value="Glyco_hydro_2_cat"/>
</dbReference>
<dbReference type="EMBL" id="JAQPYS010000085">
    <property type="protein sequence ID" value="MDC7137827.1"/>
    <property type="molecule type" value="Genomic_DNA"/>
</dbReference>
<dbReference type="Pfam" id="PF02837">
    <property type="entry name" value="Glyco_hydro_2_N"/>
    <property type="match status" value="1"/>
</dbReference>
<dbReference type="Gene3D" id="2.60.40.10">
    <property type="entry name" value="Immunoglobulins"/>
    <property type="match status" value="1"/>
</dbReference>
<dbReference type="InterPro" id="IPR006101">
    <property type="entry name" value="Glyco_hydro_2"/>
</dbReference>
<dbReference type="PANTHER" id="PTHR42732:SF1">
    <property type="entry name" value="BETA-MANNOSIDASE"/>
    <property type="match status" value="1"/>
</dbReference>
<dbReference type="Pfam" id="PF00703">
    <property type="entry name" value="Glyco_hydro_2"/>
    <property type="match status" value="1"/>
</dbReference>
<evidence type="ECO:0000313" key="5">
    <source>
        <dbReference type="EMBL" id="MDC7137827.1"/>
    </source>
</evidence>
<dbReference type="InterPro" id="IPR036156">
    <property type="entry name" value="Beta-gal/glucu_dom_sf"/>
</dbReference>
<dbReference type="InterPro" id="IPR000421">
    <property type="entry name" value="FA58C"/>
</dbReference>
<comment type="caution">
    <text evidence="5">The sequence shown here is derived from an EMBL/GenBank/DDBJ whole genome shotgun (WGS) entry which is preliminary data.</text>
</comment>
<gene>
    <name evidence="5" type="ORF">PQG98_16010</name>
</gene>
<evidence type="ECO:0000313" key="6">
    <source>
        <dbReference type="Proteomes" id="UP001215398"/>
    </source>
</evidence>
<dbReference type="PRINTS" id="PR00132">
    <property type="entry name" value="GLHYDRLASE2"/>
</dbReference>
<sequence length="873" mass="98627">MIKRVLFLGILIGLLHSAAYSVDFVRLKRNINREWKFVLSDIKGAEVTDFNDGDWQNISLPHSFSIPYFMWSKIYNGYGWYRKVIDIPTEWKDKNVTLEFEGSFIETEVYINGTYLGKHIGGYTGFFFDITRYLNAGKNVIAVRVNNLWKPDVAPRAGDHQFSGGIYRDVYLNVTDKLHVDVYGTFAYTAAISKKEALCEIQTEIRNNYPSDKNCIINTEIESPAGKVVSKVQSKMLVKGNEVKIVRQVFPRISEPQLWSPESPQQYKAVTTVMADGKVMDKYETTFGLRWFDWTADKGFFLNGEHYYLLGANVHQDQAGWGDAVTNAAMRRDVQMIKDAGFNCIRGSHYPHDPAFVQACDEIGLIFFSENAFWGTGGAFGDRFSWNHPTSSCYPANPEYRPKFDESVLAQLKEMIKIHRNHASIAAWSMCNEPFFTDWETFKDMKSLLNQVTDSASVWDPTRKVAIGGAQRGEIDRLGKNVIAFYNGDGASRTEFQNPGVPNLVSEYGSTTSYRPGRFFAGWGDVVKTPGYADPWNPPTWRSGQIIWCGFDHGTIFGTGLATMGMIDYFRLPKRQYYWYVEALKKGNRNPQEPEWPSKGIPARLGLKASNNIISSTDGIDDAQLVVTVLDEYNRHISNNVPIELRILSGPGEFPTGRMIRFVPPSQEEASDIAVRDGQAAIAFRSYHAGKTVIQAIADGLEPAVIEIITLGTPMWEEGVTVPVAGRPYHRYEGEVCERVSDTNKMLLATYRPTWVSSSLEGTNKAYVNDGDVTTFWKPVVTDREKWWKLALEASYCISKIQVELPEADVVYQYKIEVSVDDLIWKEVISDRVSSKDIKVRTFQGDFGCDIAFVRISFISEEAGLTEVRIGGK</sequence>
<dbReference type="Gene3D" id="2.60.120.260">
    <property type="entry name" value="Galactose-binding domain-like"/>
    <property type="match status" value="2"/>
</dbReference>
<keyword evidence="2 5" id="KW-0378">Hydrolase</keyword>
<comment type="similarity">
    <text evidence="1">Belongs to the glycosyl hydrolase 2 family.</text>
</comment>
<dbReference type="InterPro" id="IPR051913">
    <property type="entry name" value="GH2_Domain-Containing"/>
</dbReference>
<dbReference type="Pfam" id="PF02836">
    <property type="entry name" value="Glyco_hydro_2_C"/>
    <property type="match status" value="1"/>
</dbReference>
<dbReference type="SUPFAM" id="SSF49785">
    <property type="entry name" value="Galactose-binding domain-like"/>
    <property type="match status" value="2"/>
</dbReference>
<keyword evidence="3" id="KW-0326">Glycosidase</keyword>
<accession>A0ABT5HBM8</accession>
<dbReference type="InterPro" id="IPR013783">
    <property type="entry name" value="Ig-like_fold"/>
</dbReference>
<dbReference type="RefSeq" id="WP_272720938.1">
    <property type="nucleotide sequence ID" value="NZ_JAQPYS010000085.1"/>
</dbReference>
<dbReference type="InterPro" id="IPR008979">
    <property type="entry name" value="Galactose-bd-like_sf"/>
</dbReference>
<name>A0ABT5HBM8_9BACE</name>
<dbReference type="InterPro" id="IPR006104">
    <property type="entry name" value="Glyco_hydro_2_N"/>
</dbReference>
<organism evidence="5 6">
    <name type="scientific">Bacteroides zhangwenhongii</name>
    <dbReference type="NCBI Taxonomy" id="2650157"/>
    <lineage>
        <taxon>Bacteria</taxon>
        <taxon>Pseudomonadati</taxon>
        <taxon>Bacteroidota</taxon>
        <taxon>Bacteroidia</taxon>
        <taxon>Bacteroidales</taxon>
        <taxon>Bacteroidaceae</taxon>
        <taxon>Bacteroides</taxon>
    </lineage>
</organism>